<accession>A0A5D4S2P1</accession>
<proteinExistence type="predicted"/>
<dbReference type="Pfam" id="PF16289">
    <property type="entry name" value="PIN_12"/>
    <property type="match status" value="1"/>
</dbReference>
<sequence length="371" mass="43923">MIQGVVHVNFFLDTNILYDDYYLERFYTKLLVEFAEESTNKIYLSRVVYEEYKQKYRNEILKLKSEVQTLKAKGEKLRAFELEVNLDSFEVDNMSKFKSNIDNLVAEGILEIIEPTDEIFPLLLEKTFSLKKPYGENNQYKDTLIWLTYADFAEKHSLNDCFIITNNTRDFAEENKKGLHKDLLADSQRFKLFNSIKDLFQNVEQLSLFEERYRFLDALNSEEIIKHISQRGVDLLHDLAEMYVSEISDISILCQDYFMGGYVEMSGGIDIREIKNNFESFYMDEKIYITGYALLEVPLEVYLYNMGHDSREDKYLYAGGGDLLLSSKFELVLNQEYEMIEILAGPLNIEKYKDYIEMFREEHEYFDNYTD</sequence>
<gene>
    <name evidence="2" type="ORF">FZD47_24025</name>
</gene>
<name>A0A5D4S2P1_9BACI</name>
<dbReference type="InterPro" id="IPR032557">
    <property type="entry name" value="DUF4935"/>
</dbReference>
<evidence type="ECO:0000313" key="3">
    <source>
        <dbReference type="Proteomes" id="UP000323732"/>
    </source>
</evidence>
<dbReference type="EMBL" id="VTES01000011">
    <property type="protein sequence ID" value="TYS57907.1"/>
    <property type="molecule type" value="Genomic_DNA"/>
</dbReference>
<evidence type="ECO:0000313" key="2">
    <source>
        <dbReference type="EMBL" id="TYS57907.1"/>
    </source>
</evidence>
<comment type="caution">
    <text evidence="2">The sequence shown here is derived from an EMBL/GenBank/DDBJ whole genome shotgun (WGS) entry which is preliminary data.</text>
</comment>
<dbReference type="Proteomes" id="UP000323732">
    <property type="component" value="Unassembled WGS sequence"/>
</dbReference>
<evidence type="ECO:0000259" key="1">
    <source>
        <dbReference type="Pfam" id="PF16289"/>
    </source>
</evidence>
<dbReference type="AlphaFoldDB" id="A0A5D4S2P1"/>
<organism evidence="2 3">
    <name type="scientific">Bacillus infantis</name>
    <dbReference type="NCBI Taxonomy" id="324767"/>
    <lineage>
        <taxon>Bacteria</taxon>
        <taxon>Bacillati</taxon>
        <taxon>Bacillota</taxon>
        <taxon>Bacilli</taxon>
        <taxon>Bacillales</taxon>
        <taxon>Bacillaceae</taxon>
        <taxon>Bacillus</taxon>
    </lineage>
</organism>
<feature type="domain" description="DUF4935" evidence="1">
    <location>
        <begin position="11"/>
        <end position="171"/>
    </location>
</feature>
<reference evidence="2 3" key="1">
    <citation type="submission" date="2019-08" db="EMBL/GenBank/DDBJ databases">
        <title>Bacillus genomes from the desert of Cuatro Cienegas, Coahuila.</title>
        <authorList>
            <person name="Olmedo-Alvarez G."/>
        </authorList>
    </citation>
    <scope>NUCLEOTIDE SEQUENCE [LARGE SCALE GENOMIC DNA]</scope>
    <source>
        <strain evidence="2 3">CH37_1T</strain>
    </source>
</reference>
<protein>
    <submittedName>
        <fullName evidence="2">DUF4935 domain-containing protein</fullName>
    </submittedName>
</protein>